<evidence type="ECO:0000313" key="2">
    <source>
        <dbReference type="Proteomes" id="UP000317648"/>
    </source>
</evidence>
<protein>
    <submittedName>
        <fullName evidence="1">Uncharacterized protein</fullName>
    </submittedName>
</protein>
<keyword evidence="2" id="KW-1185">Reference proteome</keyword>
<gene>
    <name evidence="1" type="ORF">Pla8534_64720</name>
</gene>
<sequence>MAIGILAYGSLIRDPGSEIKPAIANRITCITPFKVEFARLSQKRGNAPTLVPVKAGGSHVRAVVLVLNVKVTEQEAKTLLWHREIGKYNNQAYAEPHDPERSPKKVLIRTLQNFESVERVLYTDFPESGKLPKPDGKLLAEAALISAQKQSVTKGMDGISYLIAAISAGIETALLPSYKREILALTGAETLKEALANLRNTLTAEELDEARRRAYGFSLERGDGKLPPYNPNDATGDFWRAAGEVVAQRENKATQLFTLELLQAINDWQCGGNAKEKNERGKKLQDVAAGLPEKFRQTDVACYRRLKLHKSAVWTLGTDEELAETISAWTESEAVAMGFKGGVPEPGSQGVIFKINPGLGSVVLNLSRLYKDEGFQKAISEHKGKIAGFDLGIGKYENTQEEVVIENGSVQLDSMHAWGGFSSSEEELATQFFERKPTKEDMDAFRKIMEERGRKAGPKWLKTPDAVKRISAKLVTHTERLAKLKK</sequence>
<evidence type="ECO:0000313" key="1">
    <source>
        <dbReference type="EMBL" id="QDU98601.1"/>
    </source>
</evidence>
<dbReference type="RefSeq" id="WP_145057988.1">
    <property type="nucleotide sequence ID" value="NZ_CP036433.1"/>
</dbReference>
<name>A0A518E3D3_9BACT</name>
<dbReference type="EMBL" id="CP036433">
    <property type="protein sequence ID" value="QDU98601.1"/>
    <property type="molecule type" value="Genomic_DNA"/>
</dbReference>
<dbReference type="OrthoDB" id="1550401at2"/>
<accession>A0A518E3D3</accession>
<proteinExistence type="predicted"/>
<dbReference type="AlphaFoldDB" id="A0A518E3D3"/>
<reference evidence="1 2" key="1">
    <citation type="submission" date="2019-02" db="EMBL/GenBank/DDBJ databases">
        <title>Deep-cultivation of Planctomycetes and their phenomic and genomic characterization uncovers novel biology.</title>
        <authorList>
            <person name="Wiegand S."/>
            <person name="Jogler M."/>
            <person name="Boedeker C."/>
            <person name="Pinto D."/>
            <person name="Vollmers J."/>
            <person name="Rivas-Marin E."/>
            <person name="Kohn T."/>
            <person name="Peeters S.H."/>
            <person name="Heuer A."/>
            <person name="Rast P."/>
            <person name="Oberbeckmann S."/>
            <person name="Bunk B."/>
            <person name="Jeske O."/>
            <person name="Meyerdierks A."/>
            <person name="Storesund J.E."/>
            <person name="Kallscheuer N."/>
            <person name="Luecker S."/>
            <person name="Lage O.M."/>
            <person name="Pohl T."/>
            <person name="Merkel B.J."/>
            <person name="Hornburger P."/>
            <person name="Mueller R.-W."/>
            <person name="Bruemmer F."/>
            <person name="Labrenz M."/>
            <person name="Spormann A.M."/>
            <person name="Op den Camp H."/>
            <person name="Overmann J."/>
            <person name="Amann R."/>
            <person name="Jetten M.S.M."/>
            <person name="Mascher T."/>
            <person name="Medema M.H."/>
            <person name="Devos D.P."/>
            <person name="Kaster A.-K."/>
            <person name="Ovreas L."/>
            <person name="Rohde M."/>
            <person name="Galperin M.Y."/>
            <person name="Jogler C."/>
        </authorList>
    </citation>
    <scope>NUCLEOTIDE SEQUENCE [LARGE SCALE GENOMIC DNA]</scope>
    <source>
        <strain evidence="1 2">Pla85_3_4</strain>
    </source>
</reference>
<dbReference type="KEGG" id="lcre:Pla8534_64720"/>
<organism evidence="1 2">
    <name type="scientific">Lignipirellula cremea</name>
    <dbReference type="NCBI Taxonomy" id="2528010"/>
    <lineage>
        <taxon>Bacteria</taxon>
        <taxon>Pseudomonadati</taxon>
        <taxon>Planctomycetota</taxon>
        <taxon>Planctomycetia</taxon>
        <taxon>Pirellulales</taxon>
        <taxon>Pirellulaceae</taxon>
        <taxon>Lignipirellula</taxon>
    </lineage>
</organism>
<dbReference type="Proteomes" id="UP000317648">
    <property type="component" value="Chromosome"/>
</dbReference>